<gene>
    <name evidence="1" type="ORF">KIPB_012834</name>
</gene>
<evidence type="ECO:0000313" key="2">
    <source>
        <dbReference type="Proteomes" id="UP000265618"/>
    </source>
</evidence>
<feature type="non-terminal residue" evidence="1">
    <location>
        <position position="134"/>
    </location>
</feature>
<name>A0A391P0Q5_9EUKA</name>
<organism evidence="1 2">
    <name type="scientific">Kipferlia bialata</name>
    <dbReference type="NCBI Taxonomy" id="797122"/>
    <lineage>
        <taxon>Eukaryota</taxon>
        <taxon>Metamonada</taxon>
        <taxon>Carpediemonas-like organisms</taxon>
        <taxon>Kipferlia</taxon>
    </lineage>
</organism>
<dbReference type="InterPro" id="IPR020568">
    <property type="entry name" value="Ribosomal_Su5_D2-typ_SF"/>
</dbReference>
<evidence type="ECO:0000313" key="1">
    <source>
        <dbReference type="EMBL" id="GCA64003.1"/>
    </source>
</evidence>
<dbReference type="OrthoDB" id="1652964at2759"/>
<keyword evidence="2" id="KW-1185">Reference proteome</keyword>
<reference evidence="1 2" key="1">
    <citation type="journal article" date="2018" name="PLoS ONE">
        <title>The draft genome of Kipferlia bialata reveals reductive genome evolution in fornicate parasites.</title>
        <authorList>
            <person name="Tanifuji G."/>
            <person name="Takabayashi S."/>
            <person name="Kume K."/>
            <person name="Takagi M."/>
            <person name="Nakayama T."/>
            <person name="Kamikawa R."/>
            <person name="Inagaki Y."/>
            <person name="Hashimoto T."/>
        </authorList>
    </citation>
    <scope>NUCLEOTIDE SEQUENCE [LARGE SCALE GENOMIC DNA]</scope>
    <source>
        <strain evidence="1">NY0173</strain>
    </source>
</reference>
<dbReference type="AlphaFoldDB" id="A0A391P0Q5"/>
<dbReference type="InterPro" id="IPR014721">
    <property type="entry name" value="Ribsml_uS5_D2-typ_fold_subgr"/>
</dbReference>
<dbReference type="Gene3D" id="3.30.230.10">
    <property type="match status" value="1"/>
</dbReference>
<dbReference type="EMBL" id="BDIP01005828">
    <property type="protein sequence ID" value="GCA64003.1"/>
    <property type="molecule type" value="Genomic_DNA"/>
</dbReference>
<dbReference type="SUPFAM" id="SSF54211">
    <property type="entry name" value="Ribosomal protein S5 domain 2-like"/>
    <property type="match status" value="1"/>
</dbReference>
<accession>A0A391P0Q5</accession>
<protein>
    <recommendedName>
        <fullName evidence="3">Mevalonate kinase</fullName>
    </recommendedName>
</protein>
<sequence>MQGTPSRVYRVQVPAKAILFGEHAVVYGSYGIATAVSLYTRGKVEVRENTQSIDYPQCPQSSEVEAAGSTQSITSSEALGSVVVHYSNAEGVHLETEVGYMYTEGEGEREGTWSVAVRDGDDHFISHALVAMLE</sequence>
<comment type="caution">
    <text evidence="1">The sequence shown here is derived from an EMBL/GenBank/DDBJ whole genome shotgun (WGS) entry which is preliminary data.</text>
</comment>
<evidence type="ECO:0008006" key="3">
    <source>
        <dbReference type="Google" id="ProtNLM"/>
    </source>
</evidence>
<proteinExistence type="predicted"/>
<dbReference type="Proteomes" id="UP000265618">
    <property type="component" value="Unassembled WGS sequence"/>
</dbReference>